<evidence type="ECO:0000256" key="4">
    <source>
        <dbReference type="SAM" id="SignalP"/>
    </source>
</evidence>
<dbReference type="InterPro" id="IPR043128">
    <property type="entry name" value="Rev_trsase/Diguanyl_cyclase"/>
</dbReference>
<dbReference type="EC" id="2.7.7.65" evidence="1"/>
<dbReference type="Gene3D" id="3.30.70.270">
    <property type="match status" value="1"/>
</dbReference>
<evidence type="ECO:0000256" key="3">
    <source>
        <dbReference type="SAM" id="Phobius"/>
    </source>
</evidence>
<dbReference type="PROSITE" id="PS50887">
    <property type="entry name" value="GGDEF"/>
    <property type="match status" value="1"/>
</dbReference>
<dbReference type="SMART" id="SM00267">
    <property type="entry name" value="GGDEF"/>
    <property type="match status" value="1"/>
</dbReference>
<accession>A0ABV8RNI0</accession>
<feature type="transmembrane region" description="Helical" evidence="3">
    <location>
        <begin position="227"/>
        <end position="249"/>
    </location>
</feature>
<dbReference type="CDD" id="cd01949">
    <property type="entry name" value="GGDEF"/>
    <property type="match status" value="1"/>
</dbReference>
<feature type="transmembrane region" description="Helical" evidence="3">
    <location>
        <begin position="286"/>
        <end position="307"/>
    </location>
</feature>
<sequence>MAALLAAFWLILAARPAEAAGFPPGSTCYASGAADEKLDRVLATPARWNCGSQALSYRPARVFVRFDLPRTAGDPPGWFIGRATRFERITLTAIDPGGRQRHRSYDMDQVRLSNSDWTFAARLPVMDRQTSAVVATIDKAWATPLISRARLAAAPHDAEGPTGGLLFAAALCGLLFVPLVVNLAFWRVLREPFVLWHASAVLFMLMQTLALSGLLQRIHPVPLWPTSLIGIVSFGFGVAAATMFSAGFIEERSLDPRMRRALRWSAAWVVANTLLLAAGPPALRPWLIDASYASFLPVLLLIVAAMIQALRRDSRAVKFQIVAWTPVMIVGIIRMVTNAISPTGAVDAFFAQNVSLAIEVLITALGVADRMILVREQRDRAQSEARVLGDLAESDPLTGLMNRRAVEPRFEQLRRRGFRAMAVIDLDHFKSVNDTHGHSVGDRVLKVVAEALEPDEDTLALRMGGEEFLLLLRGTDIEDRAERRRRAITTRVAAQLPGLQRMVTASMGLVVHAERAGDAGRLSSDFTALYEHCDRLLYEAKRVGRNRTVMERLRSFSPAPAQRPARQRA</sequence>
<name>A0ABV8RNI0_9SPHN</name>
<dbReference type="InterPro" id="IPR029787">
    <property type="entry name" value="Nucleotide_cyclase"/>
</dbReference>
<dbReference type="Pfam" id="PF00990">
    <property type="entry name" value="GGDEF"/>
    <property type="match status" value="1"/>
</dbReference>
<keyword evidence="4" id="KW-0732">Signal</keyword>
<keyword evidence="7" id="KW-1185">Reference proteome</keyword>
<dbReference type="InterPro" id="IPR011623">
    <property type="entry name" value="7TMR_DISM_rcpt_extracell_dom1"/>
</dbReference>
<protein>
    <recommendedName>
        <fullName evidence="1">diguanylate cyclase</fullName>
        <ecNumber evidence="1">2.7.7.65</ecNumber>
    </recommendedName>
</protein>
<organism evidence="6 7">
    <name type="scientific">Novosphingobium tardum</name>
    <dbReference type="NCBI Taxonomy" id="1538021"/>
    <lineage>
        <taxon>Bacteria</taxon>
        <taxon>Pseudomonadati</taxon>
        <taxon>Pseudomonadota</taxon>
        <taxon>Alphaproteobacteria</taxon>
        <taxon>Sphingomonadales</taxon>
        <taxon>Sphingomonadaceae</taxon>
        <taxon>Novosphingobium</taxon>
    </lineage>
</organism>
<evidence type="ECO:0000256" key="2">
    <source>
        <dbReference type="ARBA" id="ARBA00034247"/>
    </source>
</evidence>
<keyword evidence="6" id="KW-0808">Transferase</keyword>
<evidence type="ECO:0000313" key="7">
    <source>
        <dbReference type="Proteomes" id="UP001595828"/>
    </source>
</evidence>
<feature type="transmembrane region" description="Helical" evidence="3">
    <location>
        <begin position="193"/>
        <end position="215"/>
    </location>
</feature>
<feature type="signal peptide" evidence="4">
    <location>
        <begin position="1"/>
        <end position="19"/>
    </location>
</feature>
<feature type="transmembrane region" description="Helical" evidence="3">
    <location>
        <begin position="165"/>
        <end position="186"/>
    </location>
</feature>
<feature type="transmembrane region" description="Helical" evidence="3">
    <location>
        <begin position="261"/>
        <end position="280"/>
    </location>
</feature>
<dbReference type="PANTHER" id="PTHR45138:SF9">
    <property type="entry name" value="DIGUANYLATE CYCLASE DGCM-RELATED"/>
    <property type="match status" value="1"/>
</dbReference>
<dbReference type="NCBIfam" id="TIGR00254">
    <property type="entry name" value="GGDEF"/>
    <property type="match status" value="1"/>
</dbReference>
<dbReference type="Pfam" id="PF07695">
    <property type="entry name" value="7TMR-DISM_7TM"/>
    <property type="match status" value="1"/>
</dbReference>
<dbReference type="PANTHER" id="PTHR45138">
    <property type="entry name" value="REGULATORY COMPONENTS OF SENSORY TRANSDUCTION SYSTEM"/>
    <property type="match status" value="1"/>
</dbReference>
<comment type="caution">
    <text evidence="6">The sequence shown here is derived from an EMBL/GenBank/DDBJ whole genome shotgun (WGS) entry which is preliminary data.</text>
</comment>
<keyword evidence="6" id="KW-0548">Nucleotidyltransferase</keyword>
<dbReference type="InterPro" id="IPR000160">
    <property type="entry name" value="GGDEF_dom"/>
</dbReference>
<feature type="chain" id="PRO_5045731078" description="diguanylate cyclase" evidence="4">
    <location>
        <begin position="20"/>
        <end position="569"/>
    </location>
</feature>
<feature type="transmembrane region" description="Helical" evidence="3">
    <location>
        <begin position="319"/>
        <end position="337"/>
    </location>
</feature>
<evidence type="ECO:0000256" key="1">
    <source>
        <dbReference type="ARBA" id="ARBA00012528"/>
    </source>
</evidence>
<proteinExistence type="predicted"/>
<feature type="transmembrane region" description="Helical" evidence="3">
    <location>
        <begin position="349"/>
        <end position="368"/>
    </location>
</feature>
<evidence type="ECO:0000259" key="5">
    <source>
        <dbReference type="PROSITE" id="PS50887"/>
    </source>
</evidence>
<keyword evidence="3" id="KW-1133">Transmembrane helix</keyword>
<dbReference type="InterPro" id="IPR050469">
    <property type="entry name" value="Diguanylate_Cyclase"/>
</dbReference>
<keyword evidence="3" id="KW-0472">Membrane</keyword>
<dbReference type="RefSeq" id="WP_379537728.1">
    <property type="nucleotide sequence ID" value="NZ_JBHSDR010000003.1"/>
</dbReference>
<comment type="catalytic activity">
    <reaction evidence="2">
        <text>2 GTP = 3',3'-c-di-GMP + 2 diphosphate</text>
        <dbReference type="Rhea" id="RHEA:24898"/>
        <dbReference type="ChEBI" id="CHEBI:33019"/>
        <dbReference type="ChEBI" id="CHEBI:37565"/>
        <dbReference type="ChEBI" id="CHEBI:58805"/>
        <dbReference type="EC" id="2.7.7.65"/>
    </reaction>
</comment>
<dbReference type="GO" id="GO:0052621">
    <property type="term" value="F:diguanylate cyclase activity"/>
    <property type="evidence" value="ECO:0007669"/>
    <property type="project" value="UniProtKB-EC"/>
</dbReference>
<keyword evidence="3" id="KW-0812">Transmembrane</keyword>
<reference evidence="7" key="1">
    <citation type="journal article" date="2019" name="Int. J. Syst. Evol. Microbiol.">
        <title>The Global Catalogue of Microorganisms (GCM) 10K type strain sequencing project: providing services to taxonomists for standard genome sequencing and annotation.</title>
        <authorList>
            <consortium name="The Broad Institute Genomics Platform"/>
            <consortium name="The Broad Institute Genome Sequencing Center for Infectious Disease"/>
            <person name="Wu L."/>
            <person name="Ma J."/>
        </authorList>
    </citation>
    <scope>NUCLEOTIDE SEQUENCE [LARGE SCALE GENOMIC DNA]</scope>
    <source>
        <strain evidence="7">CGMCC 1.12989</strain>
    </source>
</reference>
<gene>
    <name evidence="6" type="ORF">ACFO0A_04265</name>
</gene>
<feature type="domain" description="GGDEF" evidence="5">
    <location>
        <begin position="417"/>
        <end position="553"/>
    </location>
</feature>
<dbReference type="SUPFAM" id="SSF55073">
    <property type="entry name" value="Nucleotide cyclase"/>
    <property type="match status" value="1"/>
</dbReference>
<evidence type="ECO:0000313" key="6">
    <source>
        <dbReference type="EMBL" id="MFC4294269.1"/>
    </source>
</evidence>
<dbReference type="EMBL" id="JBHSDR010000003">
    <property type="protein sequence ID" value="MFC4294269.1"/>
    <property type="molecule type" value="Genomic_DNA"/>
</dbReference>
<dbReference type="Proteomes" id="UP001595828">
    <property type="component" value="Unassembled WGS sequence"/>
</dbReference>